<evidence type="ECO:0000313" key="9">
    <source>
        <dbReference type="Proteomes" id="UP000694409"/>
    </source>
</evidence>
<dbReference type="GO" id="GO:0042053">
    <property type="term" value="P:regulation of dopamine metabolic process"/>
    <property type="evidence" value="ECO:0007669"/>
    <property type="project" value="Ensembl"/>
</dbReference>
<dbReference type="SMART" id="SM00849">
    <property type="entry name" value="Lactamase_B"/>
    <property type="match status" value="1"/>
</dbReference>
<evidence type="ECO:0000256" key="4">
    <source>
        <dbReference type="ARBA" id="ARBA00022801"/>
    </source>
</evidence>
<dbReference type="NCBIfam" id="TIGR03413">
    <property type="entry name" value="GSH_gloB"/>
    <property type="match status" value="1"/>
</dbReference>
<dbReference type="InterPro" id="IPR035680">
    <property type="entry name" value="Clx_II_MBL"/>
</dbReference>
<evidence type="ECO:0000313" key="8">
    <source>
        <dbReference type="Ensembl" id="ENSSCAP00000017816.1"/>
    </source>
</evidence>
<dbReference type="CDD" id="cd07723">
    <property type="entry name" value="hydroxyacylglutathione_hydrolase_MBL-fold"/>
    <property type="match status" value="1"/>
</dbReference>
<dbReference type="SUPFAM" id="SSF56281">
    <property type="entry name" value="Metallo-hydrolase/oxidoreductase"/>
    <property type="match status" value="1"/>
</dbReference>
<dbReference type="GO" id="GO:0046929">
    <property type="term" value="P:negative regulation of neurotransmitter secretion"/>
    <property type="evidence" value="ECO:0007669"/>
    <property type="project" value="Ensembl"/>
</dbReference>
<dbReference type="InterPro" id="IPR036866">
    <property type="entry name" value="RibonucZ/Hydroxyglut_hydro"/>
</dbReference>
<evidence type="ECO:0000259" key="7">
    <source>
        <dbReference type="SMART" id="SM00849"/>
    </source>
</evidence>
<feature type="domain" description="Metallo-beta-lactamase" evidence="7">
    <location>
        <begin position="134"/>
        <end position="296"/>
    </location>
</feature>
<dbReference type="Proteomes" id="UP000694409">
    <property type="component" value="Unassembled WGS sequence"/>
</dbReference>
<keyword evidence="5" id="KW-0862">Zinc</keyword>
<name>A0A8C9NGL6_SERCA</name>
<organism evidence="8 9">
    <name type="scientific">Serinus canaria</name>
    <name type="common">Island canary</name>
    <name type="synonym">Fringilla canaria</name>
    <dbReference type="NCBI Taxonomy" id="9135"/>
    <lineage>
        <taxon>Eukaryota</taxon>
        <taxon>Metazoa</taxon>
        <taxon>Chordata</taxon>
        <taxon>Craniata</taxon>
        <taxon>Vertebrata</taxon>
        <taxon>Euteleostomi</taxon>
        <taxon>Archelosauria</taxon>
        <taxon>Archosauria</taxon>
        <taxon>Dinosauria</taxon>
        <taxon>Saurischia</taxon>
        <taxon>Theropoda</taxon>
        <taxon>Coelurosauria</taxon>
        <taxon>Aves</taxon>
        <taxon>Neognathae</taxon>
        <taxon>Neoaves</taxon>
        <taxon>Telluraves</taxon>
        <taxon>Australaves</taxon>
        <taxon>Passeriformes</taxon>
        <taxon>Passeroidea</taxon>
        <taxon>Fringillidae</taxon>
        <taxon>Carduelinae</taxon>
        <taxon>Serinus</taxon>
    </lineage>
</organism>
<dbReference type="GO" id="GO:0004416">
    <property type="term" value="F:hydroxyacylglutathione hydrolase activity"/>
    <property type="evidence" value="ECO:0007669"/>
    <property type="project" value="InterPro"/>
</dbReference>
<proteinExistence type="inferred from homology"/>
<dbReference type="AlphaFoldDB" id="A0A8C9NGL6"/>
<accession>A0A8C9NGL6</accession>
<protein>
    <submittedName>
        <fullName evidence="8">PNKD metallo-beta-lactamase domain containing</fullName>
    </submittedName>
</protein>
<reference evidence="8" key="1">
    <citation type="submission" date="2025-08" db="UniProtKB">
        <authorList>
            <consortium name="Ensembl"/>
        </authorList>
    </citation>
    <scope>IDENTIFICATION</scope>
</reference>
<evidence type="ECO:0000256" key="2">
    <source>
        <dbReference type="ARBA" id="ARBA00006759"/>
    </source>
</evidence>
<dbReference type="PANTHER" id="PTHR11935:SF116">
    <property type="entry name" value="HYDROLASE PNKD-RELATED"/>
    <property type="match status" value="1"/>
</dbReference>
<reference evidence="8" key="2">
    <citation type="submission" date="2025-09" db="UniProtKB">
        <authorList>
            <consortium name="Ensembl"/>
        </authorList>
    </citation>
    <scope>IDENTIFICATION</scope>
</reference>
<comment type="cofactor">
    <cofactor evidence="1">
        <name>Zn(2+)</name>
        <dbReference type="ChEBI" id="CHEBI:29105"/>
    </cofactor>
</comment>
<dbReference type="GO" id="GO:0032225">
    <property type="term" value="P:regulation of synaptic transmission, dopaminergic"/>
    <property type="evidence" value="ECO:0007669"/>
    <property type="project" value="Ensembl"/>
</dbReference>
<evidence type="ECO:0000256" key="5">
    <source>
        <dbReference type="ARBA" id="ARBA00022833"/>
    </source>
</evidence>
<dbReference type="HAMAP" id="MF_01374">
    <property type="entry name" value="Glyoxalase_2"/>
    <property type="match status" value="1"/>
</dbReference>
<dbReference type="Pfam" id="PF00753">
    <property type="entry name" value="Lactamase_B"/>
    <property type="match status" value="1"/>
</dbReference>
<feature type="compositionally biased region" description="Gly residues" evidence="6">
    <location>
        <begin position="27"/>
        <end position="41"/>
    </location>
</feature>
<dbReference type="GeneTree" id="ENSGT00940000158887"/>
<dbReference type="GO" id="GO:0099523">
    <property type="term" value="C:presynaptic cytosol"/>
    <property type="evidence" value="ECO:0007669"/>
    <property type="project" value="Ensembl"/>
</dbReference>
<keyword evidence="9" id="KW-1185">Reference proteome</keyword>
<comment type="similarity">
    <text evidence="2">Belongs to the metallo-beta-lactamase superfamily. Glyoxalase II family.</text>
</comment>
<evidence type="ECO:0000256" key="1">
    <source>
        <dbReference type="ARBA" id="ARBA00001947"/>
    </source>
</evidence>
<gene>
    <name evidence="8" type="primary">PNKD</name>
</gene>
<evidence type="ECO:0000256" key="6">
    <source>
        <dbReference type="SAM" id="MobiDB-lite"/>
    </source>
</evidence>
<dbReference type="Pfam" id="PF16123">
    <property type="entry name" value="HAGH_C"/>
    <property type="match status" value="1"/>
</dbReference>
<sequence>MLDTPLAAGTPPPQGIPQAAGTPRHSGGAGSTPQGAGGTGGSCHRRAGVRWDVTCRLLAPPTGTCRAQKTRGFSTGHLGRTRSWYSLYARTRLGYLFYQRQVKKARERYPHGHSVPQPYCFPGVKILPIPVLSNNYSYLVIDTGSSQAAVIDPSDPLAVQAAIEQEGVILEAIFCTHKHWDHSGGNEVLCQQHSSCRVYGSALDAIPRLTNPLADRETVTVGRLTFEALATPGHTVGHMVYVLDGGPFGSPPCLFSGDLLFLAGCGRPFEGSPETMLASLDVAVGLGEDTLLWPGHEYALECLTFASLLELDNPALEQKLQWVVQQRQEKRSTCPSTLGEEQTYNPFLRTHQPELQEALGLWQAGGEDPDAFRARVLKEVRRRKDLYQAT</sequence>
<keyword evidence="3" id="KW-0479">Metal-binding</keyword>
<dbReference type="Gene3D" id="3.60.15.10">
    <property type="entry name" value="Ribonuclease Z/Hydroxyacylglutathione hydrolase-like"/>
    <property type="match status" value="1"/>
</dbReference>
<dbReference type="GO" id="GO:0050884">
    <property type="term" value="P:neuromuscular process controlling posture"/>
    <property type="evidence" value="ECO:0007669"/>
    <property type="project" value="Ensembl"/>
</dbReference>
<evidence type="ECO:0000256" key="3">
    <source>
        <dbReference type="ARBA" id="ARBA00022723"/>
    </source>
</evidence>
<dbReference type="InterPro" id="IPR001279">
    <property type="entry name" value="Metallo-B-lactamas"/>
</dbReference>
<feature type="region of interest" description="Disordered" evidence="6">
    <location>
        <begin position="1"/>
        <end position="43"/>
    </location>
</feature>
<dbReference type="GO" id="GO:0005739">
    <property type="term" value="C:mitochondrion"/>
    <property type="evidence" value="ECO:0007669"/>
    <property type="project" value="Ensembl"/>
</dbReference>
<dbReference type="GO" id="GO:0046872">
    <property type="term" value="F:metal ion binding"/>
    <property type="evidence" value="ECO:0007669"/>
    <property type="project" value="UniProtKB-KW"/>
</dbReference>
<dbReference type="InterPro" id="IPR017782">
    <property type="entry name" value="Hydroxyacylglutathione_Hdrlase"/>
</dbReference>
<dbReference type="GO" id="GO:0016020">
    <property type="term" value="C:membrane"/>
    <property type="evidence" value="ECO:0007669"/>
    <property type="project" value="Ensembl"/>
</dbReference>
<dbReference type="InterPro" id="IPR032282">
    <property type="entry name" value="HAGH_C"/>
</dbReference>
<dbReference type="GO" id="GO:0019243">
    <property type="term" value="P:methylglyoxal catabolic process to D-lactate via S-lactoyl-glutathione"/>
    <property type="evidence" value="ECO:0007669"/>
    <property type="project" value="InterPro"/>
</dbReference>
<keyword evidence="4" id="KW-0378">Hydrolase</keyword>
<dbReference type="PANTHER" id="PTHR11935">
    <property type="entry name" value="BETA LACTAMASE DOMAIN"/>
    <property type="match status" value="1"/>
</dbReference>
<dbReference type="Ensembl" id="ENSSCAT00000019943.1">
    <property type="protein sequence ID" value="ENSSCAP00000017816.1"/>
    <property type="gene ID" value="ENSSCAG00000012879.1"/>
</dbReference>